<dbReference type="RefSeq" id="XP_041555153.1">
    <property type="nucleotide sequence ID" value="XM_041702359.1"/>
</dbReference>
<dbReference type="AlphaFoldDB" id="A0A7R8AKK8"/>
<name>A0A7R8AKK8_9EURO</name>
<evidence type="ECO:0000313" key="2">
    <source>
        <dbReference type="Proteomes" id="UP000654913"/>
    </source>
</evidence>
<keyword evidence="2" id="KW-1185">Reference proteome</keyword>
<dbReference type="GeneID" id="64972964"/>
<proteinExistence type="predicted"/>
<accession>A0A7R8AKK8</accession>
<reference evidence="1" key="1">
    <citation type="submission" date="2021-01" db="EMBL/GenBank/DDBJ databases">
        <authorList>
            <consortium name="Aspergillus puulaauensis MK2 genome sequencing consortium"/>
            <person name="Kazuki M."/>
            <person name="Futagami T."/>
        </authorList>
    </citation>
    <scope>NUCLEOTIDE SEQUENCE</scope>
    <source>
        <strain evidence="1">MK2</strain>
    </source>
</reference>
<dbReference type="KEGG" id="apuu:APUU_31184A"/>
<evidence type="ECO:0000313" key="1">
    <source>
        <dbReference type="EMBL" id="BCS22959.1"/>
    </source>
</evidence>
<organism evidence="1 2">
    <name type="scientific">Aspergillus puulaauensis</name>
    <dbReference type="NCBI Taxonomy" id="1220207"/>
    <lineage>
        <taxon>Eukaryota</taxon>
        <taxon>Fungi</taxon>
        <taxon>Dikarya</taxon>
        <taxon>Ascomycota</taxon>
        <taxon>Pezizomycotina</taxon>
        <taxon>Eurotiomycetes</taxon>
        <taxon>Eurotiomycetidae</taxon>
        <taxon>Eurotiales</taxon>
        <taxon>Aspergillaceae</taxon>
        <taxon>Aspergillus</taxon>
    </lineage>
</organism>
<protein>
    <submittedName>
        <fullName evidence="1">Uncharacterized protein</fullName>
    </submittedName>
</protein>
<reference evidence="1" key="2">
    <citation type="submission" date="2021-02" db="EMBL/GenBank/DDBJ databases">
        <title>Aspergillus puulaauensis MK2 genome sequence.</title>
        <authorList>
            <person name="Futagami T."/>
            <person name="Mori K."/>
            <person name="Kadooka C."/>
            <person name="Tanaka T."/>
        </authorList>
    </citation>
    <scope>NUCLEOTIDE SEQUENCE</scope>
    <source>
        <strain evidence="1">MK2</strain>
    </source>
</reference>
<gene>
    <name evidence="1" type="ORF">APUU_31184A</name>
</gene>
<dbReference type="EMBL" id="AP024445">
    <property type="protein sequence ID" value="BCS22959.1"/>
    <property type="molecule type" value="Genomic_DNA"/>
</dbReference>
<sequence length="199" mass="22374">MGIPLLHALRPSPTFLPAFLPLLGHSCFFGVHGPQPNAYPCKYPFLSFAVPGKPSHQNSPPPRHLSRCPVRSPCWIDRQEGARLSLTSQTHGDLQRSIMDHHYSFYGVRCRLLHAGGLQEEPKSSPPFLSLFLKSPVAKTKKRQPASHRQYPTFSWGLGTAENLISKTLRQLDGQWGKFMHSDETPSLAIRIKLNRHPV</sequence>
<dbReference type="Proteomes" id="UP000654913">
    <property type="component" value="Chromosome 3"/>
</dbReference>